<evidence type="ECO:0000256" key="8">
    <source>
        <dbReference type="PROSITE-ProRule" id="PRU00169"/>
    </source>
</evidence>
<dbReference type="GO" id="GO:0032993">
    <property type="term" value="C:protein-DNA complex"/>
    <property type="evidence" value="ECO:0007669"/>
    <property type="project" value="TreeGrafter"/>
</dbReference>
<gene>
    <name evidence="12" type="ORF">C0630_18665</name>
</gene>
<evidence type="ECO:0000313" key="13">
    <source>
        <dbReference type="Proteomes" id="UP000235015"/>
    </source>
</evidence>
<dbReference type="InterPro" id="IPR001867">
    <property type="entry name" value="OmpR/PhoB-type_DNA-bd"/>
</dbReference>
<dbReference type="GO" id="GO:0000156">
    <property type="term" value="F:phosphorelay response regulator activity"/>
    <property type="evidence" value="ECO:0007669"/>
    <property type="project" value="TreeGrafter"/>
</dbReference>
<evidence type="ECO:0000256" key="7">
    <source>
        <dbReference type="ARBA" id="ARBA00023163"/>
    </source>
</evidence>
<reference evidence="12 13" key="1">
    <citation type="submission" date="2017-11" db="EMBL/GenBank/DDBJ databases">
        <title>Genome-resolved metagenomics identifies genetic mobility, metabolic interactions, and unexpected diversity in perchlorate-reducing communities.</title>
        <authorList>
            <person name="Barnum T.P."/>
            <person name="Figueroa I.A."/>
            <person name="Carlstrom C.I."/>
            <person name="Lucas L.N."/>
            <person name="Engelbrektson A.L."/>
            <person name="Coates J.D."/>
        </authorList>
    </citation>
    <scope>NUCLEOTIDE SEQUENCE [LARGE SCALE GENOMIC DNA]</scope>
    <source>
        <strain evidence="12">BM301</strain>
    </source>
</reference>
<feature type="DNA-binding region" description="OmpR/PhoB-type" evidence="9">
    <location>
        <begin position="132"/>
        <end position="231"/>
    </location>
</feature>
<dbReference type="InterPro" id="IPR011006">
    <property type="entry name" value="CheY-like_superfamily"/>
</dbReference>
<dbReference type="FunFam" id="1.10.10.10:FF:000099">
    <property type="entry name" value="Two-component system response regulator TorR"/>
    <property type="match status" value="1"/>
</dbReference>
<accession>A0A2N6CS65</accession>
<feature type="modified residue" description="4-aspartylphosphate" evidence="8">
    <location>
        <position position="56"/>
    </location>
</feature>
<dbReference type="PANTHER" id="PTHR48111">
    <property type="entry name" value="REGULATOR OF RPOS"/>
    <property type="match status" value="1"/>
</dbReference>
<dbReference type="GO" id="GO:0006355">
    <property type="term" value="P:regulation of DNA-templated transcription"/>
    <property type="evidence" value="ECO:0007669"/>
    <property type="project" value="InterPro"/>
</dbReference>
<evidence type="ECO:0000313" key="12">
    <source>
        <dbReference type="EMBL" id="PLX59922.1"/>
    </source>
</evidence>
<keyword evidence="7" id="KW-0804">Transcription</keyword>
<dbReference type="SMART" id="SM00448">
    <property type="entry name" value="REC"/>
    <property type="match status" value="1"/>
</dbReference>
<evidence type="ECO:0000256" key="5">
    <source>
        <dbReference type="ARBA" id="ARBA00023015"/>
    </source>
</evidence>
<dbReference type="PROSITE" id="PS51755">
    <property type="entry name" value="OMPR_PHOB"/>
    <property type="match status" value="1"/>
</dbReference>
<name>A0A2N6CS65_9GAMM</name>
<dbReference type="SUPFAM" id="SSF52172">
    <property type="entry name" value="CheY-like"/>
    <property type="match status" value="1"/>
</dbReference>
<feature type="domain" description="Response regulatory" evidence="10">
    <location>
        <begin position="7"/>
        <end position="120"/>
    </location>
</feature>
<evidence type="ECO:0000256" key="1">
    <source>
        <dbReference type="ARBA" id="ARBA00004496"/>
    </source>
</evidence>
<feature type="domain" description="OmpR/PhoB-type" evidence="11">
    <location>
        <begin position="132"/>
        <end position="231"/>
    </location>
</feature>
<evidence type="ECO:0000256" key="4">
    <source>
        <dbReference type="ARBA" id="ARBA00023012"/>
    </source>
</evidence>
<dbReference type="Gene3D" id="1.10.10.10">
    <property type="entry name" value="Winged helix-like DNA-binding domain superfamily/Winged helix DNA-binding domain"/>
    <property type="match status" value="1"/>
</dbReference>
<sequence>MENRSEHLLIVDDDRALRDRLSRYLVEQGFRVTAVPDGPAMDNFLAKQTPDAVILDLMLPGEDGLSLARRLRAEGDLPIIMLSARGEDIDRIIGLEIGADDYLAKPFNPRELLARIRVLLRRHTAAVSKAPEITHAFGPYRLDITGHELTRNGEPVPLTTAEFTLLRVFAEHPNRVLSRDLLIDLIKGYYRSPFDRSIDVRVTRLRRKIEDDQATPRYIRTIWGEGYLFAPKGEAQG</sequence>
<keyword evidence="2" id="KW-0963">Cytoplasm</keyword>
<evidence type="ECO:0000256" key="6">
    <source>
        <dbReference type="ARBA" id="ARBA00023125"/>
    </source>
</evidence>
<evidence type="ECO:0000256" key="9">
    <source>
        <dbReference type="PROSITE-ProRule" id="PRU01091"/>
    </source>
</evidence>
<keyword evidence="5" id="KW-0805">Transcription regulation</keyword>
<dbReference type="InterPro" id="IPR016032">
    <property type="entry name" value="Sig_transdc_resp-reg_C-effctor"/>
</dbReference>
<dbReference type="InterPro" id="IPR039420">
    <property type="entry name" value="WalR-like"/>
</dbReference>
<dbReference type="Pfam" id="PF00072">
    <property type="entry name" value="Response_reg"/>
    <property type="match status" value="1"/>
</dbReference>
<dbReference type="Gene3D" id="6.10.250.690">
    <property type="match status" value="1"/>
</dbReference>
<comment type="caution">
    <text evidence="12">The sequence shown here is derived from an EMBL/GenBank/DDBJ whole genome shotgun (WGS) entry which is preliminary data.</text>
</comment>
<keyword evidence="3 8" id="KW-0597">Phosphoprotein</keyword>
<comment type="subcellular location">
    <subcellularLocation>
        <location evidence="1">Cytoplasm</location>
    </subcellularLocation>
</comment>
<dbReference type="GO" id="GO:0000976">
    <property type="term" value="F:transcription cis-regulatory region binding"/>
    <property type="evidence" value="ECO:0007669"/>
    <property type="project" value="TreeGrafter"/>
</dbReference>
<dbReference type="RefSeq" id="WP_273440946.1">
    <property type="nucleotide sequence ID" value="NZ_PKUN01000030.1"/>
</dbReference>
<dbReference type="GO" id="GO:0005829">
    <property type="term" value="C:cytosol"/>
    <property type="evidence" value="ECO:0007669"/>
    <property type="project" value="TreeGrafter"/>
</dbReference>
<organism evidence="12 13">
    <name type="scientific">Sedimenticola selenatireducens</name>
    <dbReference type="NCBI Taxonomy" id="191960"/>
    <lineage>
        <taxon>Bacteria</taxon>
        <taxon>Pseudomonadati</taxon>
        <taxon>Pseudomonadota</taxon>
        <taxon>Gammaproteobacteria</taxon>
        <taxon>Chromatiales</taxon>
        <taxon>Sedimenticolaceae</taxon>
        <taxon>Sedimenticola</taxon>
    </lineage>
</organism>
<dbReference type="SUPFAM" id="SSF46894">
    <property type="entry name" value="C-terminal effector domain of the bipartite response regulators"/>
    <property type="match status" value="1"/>
</dbReference>
<keyword evidence="6 9" id="KW-0238">DNA-binding</keyword>
<evidence type="ECO:0000259" key="11">
    <source>
        <dbReference type="PROSITE" id="PS51755"/>
    </source>
</evidence>
<dbReference type="PANTHER" id="PTHR48111:SF4">
    <property type="entry name" value="DNA-BINDING DUAL TRANSCRIPTIONAL REGULATOR OMPR"/>
    <property type="match status" value="1"/>
</dbReference>
<evidence type="ECO:0000259" key="10">
    <source>
        <dbReference type="PROSITE" id="PS50110"/>
    </source>
</evidence>
<evidence type="ECO:0000256" key="3">
    <source>
        <dbReference type="ARBA" id="ARBA00022553"/>
    </source>
</evidence>
<dbReference type="Pfam" id="PF00486">
    <property type="entry name" value="Trans_reg_C"/>
    <property type="match status" value="1"/>
</dbReference>
<keyword evidence="4" id="KW-0902">Two-component regulatory system</keyword>
<dbReference type="Proteomes" id="UP000235015">
    <property type="component" value="Unassembled WGS sequence"/>
</dbReference>
<evidence type="ECO:0000256" key="2">
    <source>
        <dbReference type="ARBA" id="ARBA00022490"/>
    </source>
</evidence>
<proteinExistence type="predicted"/>
<dbReference type="Gene3D" id="3.40.50.2300">
    <property type="match status" value="1"/>
</dbReference>
<dbReference type="EMBL" id="PKUN01000030">
    <property type="protein sequence ID" value="PLX59922.1"/>
    <property type="molecule type" value="Genomic_DNA"/>
</dbReference>
<dbReference type="STRING" id="1111735.GCA_000428045_02620"/>
<dbReference type="AlphaFoldDB" id="A0A2N6CS65"/>
<protein>
    <submittedName>
        <fullName evidence="12">Two-component system response regulator OmpR</fullName>
    </submittedName>
</protein>
<dbReference type="CDD" id="cd00383">
    <property type="entry name" value="trans_reg_C"/>
    <property type="match status" value="1"/>
</dbReference>
<dbReference type="SMART" id="SM00862">
    <property type="entry name" value="Trans_reg_C"/>
    <property type="match status" value="1"/>
</dbReference>
<dbReference type="PROSITE" id="PS50110">
    <property type="entry name" value="RESPONSE_REGULATORY"/>
    <property type="match status" value="1"/>
</dbReference>
<dbReference type="InterPro" id="IPR001789">
    <property type="entry name" value="Sig_transdc_resp-reg_receiver"/>
</dbReference>
<dbReference type="InterPro" id="IPR036388">
    <property type="entry name" value="WH-like_DNA-bd_sf"/>
</dbReference>